<dbReference type="EMBL" id="MU006574">
    <property type="protein sequence ID" value="KAF2747044.1"/>
    <property type="molecule type" value="Genomic_DNA"/>
</dbReference>
<reference evidence="1" key="1">
    <citation type="journal article" date="2020" name="Stud. Mycol.">
        <title>101 Dothideomycetes genomes: a test case for predicting lifestyles and emergence of pathogens.</title>
        <authorList>
            <person name="Haridas S."/>
            <person name="Albert R."/>
            <person name="Binder M."/>
            <person name="Bloem J."/>
            <person name="Labutti K."/>
            <person name="Salamov A."/>
            <person name="Andreopoulos B."/>
            <person name="Baker S."/>
            <person name="Barry K."/>
            <person name="Bills G."/>
            <person name="Bluhm B."/>
            <person name="Cannon C."/>
            <person name="Castanera R."/>
            <person name="Culley D."/>
            <person name="Daum C."/>
            <person name="Ezra D."/>
            <person name="Gonzalez J."/>
            <person name="Henrissat B."/>
            <person name="Kuo A."/>
            <person name="Liang C."/>
            <person name="Lipzen A."/>
            <person name="Lutzoni F."/>
            <person name="Magnuson J."/>
            <person name="Mondo S."/>
            <person name="Nolan M."/>
            <person name="Ohm R."/>
            <person name="Pangilinan J."/>
            <person name="Park H.-J."/>
            <person name="Ramirez L."/>
            <person name="Alfaro M."/>
            <person name="Sun H."/>
            <person name="Tritt A."/>
            <person name="Yoshinaga Y."/>
            <person name="Zwiers L.-H."/>
            <person name="Turgeon B."/>
            <person name="Goodwin S."/>
            <person name="Spatafora J."/>
            <person name="Crous P."/>
            <person name="Grigoriev I."/>
        </authorList>
    </citation>
    <scope>NUCLEOTIDE SEQUENCE</scope>
    <source>
        <strain evidence="1">CBS 119925</strain>
    </source>
</reference>
<evidence type="ECO:0000313" key="1">
    <source>
        <dbReference type="EMBL" id="KAF2747044.1"/>
    </source>
</evidence>
<evidence type="ECO:0000313" key="2">
    <source>
        <dbReference type="Proteomes" id="UP000799440"/>
    </source>
</evidence>
<sequence length="251" mass="29205">MQSKLYSIPSVTNNREQAGTLAHDPFSLPLNGRPWSAKYILLWRTSLPRMDRPPGPYLPTITGVQQFPYECRRLASIFKMYEYLLLRDDENWVKEVGDFIVQQRQFDLEKRLPLEKTLDPHDDMFNHAEVLQGDPVRAAVISGIVYYLVELMNTDMIKLKPSTGVIHKLPVWVSSRKYKLPVRFDVPDRAGKNPNPENFWPIFMMYNVFVQKVDVPIGISKTGAFFTDERYAWANLRRDQVDMSALRDHGK</sequence>
<organism evidence="1 2">
    <name type="scientific">Sporormia fimetaria CBS 119925</name>
    <dbReference type="NCBI Taxonomy" id="1340428"/>
    <lineage>
        <taxon>Eukaryota</taxon>
        <taxon>Fungi</taxon>
        <taxon>Dikarya</taxon>
        <taxon>Ascomycota</taxon>
        <taxon>Pezizomycotina</taxon>
        <taxon>Dothideomycetes</taxon>
        <taxon>Pleosporomycetidae</taxon>
        <taxon>Pleosporales</taxon>
        <taxon>Sporormiaceae</taxon>
        <taxon>Sporormia</taxon>
    </lineage>
</organism>
<name>A0A6A6VBE3_9PLEO</name>
<accession>A0A6A6VBE3</accession>
<dbReference type="Proteomes" id="UP000799440">
    <property type="component" value="Unassembled WGS sequence"/>
</dbReference>
<dbReference type="AlphaFoldDB" id="A0A6A6VBE3"/>
<gene>
    <name evidence="1" type="ORF">M011DRAFT_458708</name>
</gene>
<keyword evidence="2" id="KW-1185">Reference proteome</keyword>
<proteinExistence type="predicted"/>
<protein>
    <submittedName>
        <fullName evidence="1">Uncharacterized protein</fullName>
    </submittedName>
</protein>